<proteinExistence type="predicted"/>
<feature type="compositionally biased region" description="Basic and acidic residues" evidence="1">
    <location>
        <begin position="24"/>
        <end position="35"/>
    </location>
</feature>
<keyword evidence="3" id="KW-1185">Reference proteome</keyword>
<accession>A0A8B6CMU5</accession>
<feature type="region of interest" description="Disordered" evidence="1">
    <location>
        <begin position="1"/>
        <end position="48"/>
    </location>
</feature>
<organism evidence="2 3">
    <name type="scientific">Mytilus galloprovincialis</name>
    <name type="common">Mediterranean mussel</name>
    <dbReference type="NCBI Taxonomy" id="29158"/>
    <lineage>
        <taxon>Eukaryota</taxon>
        <taxon>Metazoa</taxon>
        <taxon>Spiralia</taxon>
        <taxon>Lophotrochozoa</taxon>
        <taxon>Mollusca</taxon>
        <taxon>Bivalvia</taxon>
        <taxon>Autobranchia</taxon>
        <taxon>Pteriomorphia</taxon>
        <taxon>Mytilida</taxon>
        <taxon>Mytiloidea</taxon>
        <taxon>Mytilidae</taxon>
        <taxon>Mytilinae</taxon>
        <taxon>Mytilus</taxon>
    </lineage>
</organism>
<gene>
    <name evidence="2" type="ORF">MGAL_10B058907</name>
</gene>
<comment type="caution">
    <text evidence="2">The sequence shown here is derived from an EMBL/GenBank/DDBJ whole genome shotgun (WGS) entry which is preliminary data.</text>
</comment>
<dbReference type="EMBL" id="UYJE01002069">
    <property type="protein sequence ID" value="VDI07534.1"/>
    <property type="molecule type" value="Genomic_DNA"/>
</dbReference>
<protein>
    <submittedName>
        <fullName evidence="2">Uncharacterized protein</fullName>
    </submittedName>
</protein>
<evidence type="ECO:0000313" key="2">
    <source>
        <dbReference type="EMBL" id="VDI07534.1"/>
    </source>
</evidence>
<evidence type="ECO:0000256" key="1">
    <source>
        <dbReference type="SAM" id="MobiDB-lite"/>
    </source>
</evidence>
<dbReference type="AlphaFoldDB" id="A0A8B6CMU5"/>
<name>A0A8B6CMU5_MYTGA</name>
<sequence length="189" mass="21805">MVCTEVGSKELNKLTGTATHNKKHGEEGDQYHGETDTLGTEETASEEERSAFFQAVRDSERQKFVQVFERDRSWKKEREQRRIKRRQVKIKKQFDEFHTPAVDYPDMTRTPNSELYASNDIVDPSRPKLGPFCTQLEEKQETSRAHVSGSTTHIYTESVNTLPLDLTCKNSFESVKRLSTDKNEQTESV</sequence>
<reference evidence="2" key="1">
    <citation type="submission" date="2018-11" db="EMBL/GenBank/DDBJ databases">
        <authorList>
            <person name="Alioto T."/>
            <person name="Alioto T."/>
        </authorList>
    </citation>
    <scope>NUCLEOTIDE SEQUENCE</scope>
</reference>
<dbReference type="OrthoDB" id="6210861at2759"/>
<dbReference type="Proteomes" id="UP000596742">
    <property type="component" value="Unassembled WGS sequence"/>
</dbReference>
<evidence type="ECO:0000313" key="3">
    <source>
        <dbReference type="Proteomes" id="UP000596742"/>
    </source>
</evidence>